<dbReference type="GO" id="GO:0006281">
    <property type="term" value="P:DNA repair"/>
    <property type="evidence" value="ECO:0007669"/>
    <property type="project" value="UniProtKB-KW"/>
</dbReference>
<evidence type="ECO:0000256" key="2">
    <source>
        <dbReference type="ARBA" id="ARBA00022769"/>
    </source>
</evidence>
<keyword evidence="3" id="KW-0267">Excision nuclease</keyword>
<dbReference type="Proteomes" id="UP000005615">
    <property type="component" value="Unassembled WGS sequence"/>
</dbReference>
<dbReference type="eggNOG" id="COG0322">
    <property type="taxonomic scope" value="Bacteria"/>
</dbReference>
<keyword evidence="5" id="KW-0742">SOS response</keyword>
<reference evidence="6 7" key="1">
    <citation type="journal article" date="2011" name="J. Bacteriol.">
        <title>Genome sequence of strain IMCC3088, a proteorhodopsin-containing marine bacterium belonging to the OM60/NOR5 clade.</title>
        <authorList>
            <person name="Jang Y."/>
            <person name="Oh H.M."/>
            <person name="Kang I."/>
            <person name="Lee K."/>
            <person name="Yang S.J."/>
            <person name="Cho J.C."/>
        </authorList>
    </citation>
    <scope>NUCLEOTIDE SEQUENCE [LARGE SCALE GENOMIC DNA]</scope>
    <source>
        <strain evidence="6 7">IMCC3088</strain>
    </source>
</reference>
<keyword evidence="7" id="KW-1185">Reference proteome</keyword>
<evidence type="ECO:0000313" key="6">
    <source>
        <dbReference type="EMBL" id="EGG29210.1"/>
    </source>
</evidence>
<dbReference type="EMBL" id="AEIG01000062">
    <property type="protein sequence ID" value="EGG29210.1"/>
    <property type="molecule type" value="Genomic_DNA"/>
</dbReference>
<evidence type="ECO:0000256" key="1">
    <source>
        <dbReference type="ARBA" id="ARBA00022763"/>
    </source>
</evidence>
<dbReference type="InterPro" id="IPR050066">
    <property type="entry name" value="UvrABC_protein_C"/>
</dbReference>
<dbReference type="GO" id="GO:0009380">
    <property type="term" value="C:excinuclease repair complex"/>
    <property type="evidence" value="ECO:0007669"/>
    <property type="project" value="TreeGrafter"/>
</dbReference>
<proteinExistence type="predicted"/>
<evidence type="ECO:0000313" key="7">
    <source>
        <dbReference type="Proteomes" id="UP000005615"/>
    </source>
</evidence>
<dbReference type="STRING" id="2518989.IMCC3088_2130"/>
<dbReference type="GO" id="GO:0004518">
    <property type="term" value="F:nuclease activity"/>
    <property type="evidence" value="ECO:0007669"/>
    <property type="project" value="UniProtKB-KW"/>
</dbReference>
<comment type="caution">
    <text evidence="6">The sequence shown here is derived from an EMBL/GenBank/DDBJ whole genome shotgun (WGS) entry which is preliminary data.</text>
</comment>
<gene>
    <name evidence="6" type="ORF">IMCC3088_2130</name>
</gene>
<keyword evidence="4" id="KW-0234">DNA repair</keyword>
<keyword evidence="2" id="KW-0228">DNA excision</keyword>
<evidence type="ECO:0000256" key="4">
    <source>
        <dbReference type="ARBA" id="ARBA00023204"/>
    </source>
</evidence>
<dbReference type="GO" id="GO:0009432">
    <property type="term" value="P:SOS response"/>
    <property type="evidence" value="ECO:0007669"/>
    <property type="project" value="UniProtKB-KW"/>
</dbReference>
<accession>F3L3D8</accession>
<sequence>MQGVTRIECQTTADELSALLVESQAVKSEQPLFNRRLRKKRALWTAELLADNEGYCVVKPRKVEQVEQLGYCYGLFANQTQLKNWLRNHAAEHGLCLHRVGLDRGKGRCFGRQIKRCDGACCGEQSAEAYNAALLDLFAQFQLVVWPYHQPLWVREWGDSSHSESKAPQGTAQGWHVFHYWTYLGSFERPKAGLEADFDWDEVVDRDAYRILLSFLRNDRVALHQLDQNGDLVAVSNRFL</sequence>
<protein>
    <submittedName>
        <fullName evidence="6">Excinuclease ABC subunit C</fullName>
    </submittedName>
</protein>
<keyword evidence="1" id="KW-0227">DNA damage</keyword>
<name>F3L3D8_9GAMM</name>
<dbReference type="PANTHER" id="PTHR30562:SF10">
    <property type="entry name" value="EXCINUCLEASE CHO"/>
    <property type="match status" value="1"/>
</dbReference>
<evidence type="ECO:0000256" key="5">
    <source>
        <dbReference type="ARBA" id="ARBA00023236"/>
    </source>
</evidence>
<dbReference type="AlphaFoldDB" id="F3L3D8"/>
<organism evidence="6 7">
    <name type="scientific">Aequoribacter fuscus</name>
    <dbReference type="NCBI Taxonomy" id="2518989"/>
    <lineage>
        <taxon>Bacteria</taxon>
        <taxon>Pseudomonadati</taxon>
        <taxon>Pseudomonadota</taxon>
        <taxon>Gammaproteobacteria</taxon>
        <taxon>Cellvibrionales</taxon>
        <taxon>Halieaceae</taxon>
        <taxon>Aequoribacter</taxon>
    </lineage>
</organism>
<dbReference type="PANTHER" id="PTHR30562">
    <property type="entry name" value="UVRC/OXIDOREDUCTASE"/>
    <property type="match status" value="1"/>
</dbReference>
<evidence type="ECO:0000256" key="3">
    <source>
        <dbReference type="ARBA" id="ARBA00022881"/>
    </source>
</evidence>